<dbReference type="InterPro" id="IPR004394">
    <property type="entry name" value="Iojap/RsfS/C7orf30"/>
</dbReference>
<dbReference type="GO" id="GO:0043023">
    <property type="term" value="F:ribosomal large subunit binding"/>
    <property type="evidence" value="ECO:0007669"/>
    <property type="project" value="TreeGrafter"/>
</dbReference>
<dbReference type="SUPFAM" id="SSF81301">
    <property type="entry name" value="Nucleotidyltransferase"/>
    <property type="match status" value="1"/>
</dbReference>
<dbReference type="GO" id="GO:0090071">
    <property type="term" value="P:negative regulation of ribosome biogenesis"/>
    <property type="evidence" value="ECO:0007669"/>
    <property type="project" value="TreeGrafter"/>
</dbReference>
<dbReference type="InterPro" id="IPR043519">
    <property type="entry name" value="NT_sf"/>
</dbReference>
<keyword evidence="3" id="KW-1185">Reference proteome</keyword>
<dbReference type="Proteomes" id="UP001174909">
    <property type="component" value="Unassembled WGS sequence"/>
</dbReference>
<dbReference type="AlphaFoldDB" id="A0AA35TUI7"/>
<protein>
    <submittedName>
        <fullName evidence="2">Mitochondrial assembly of ribosomal large subunit protein 1</fullName>
    </submittedName>
</protein>
<sequence>MLSSIRLSWTVRARLSSARFRIYMDGRRPRAFSIDEGRGEDDIDKDKELSVRTRDSLPVANKGAADLDKTNSEALVSERESVAGYSFDELLDRIAAAKLRRDERIFHDQPAEVPQRRKRHLHRTLDNIDELVQFLREENGRDICVIRVPPEREYVEYFVVCSGLGTRHIHTMADNLAAEASRLLQFYSTLRKANCTGFVKYCAYCVLKGLSVYR</sequence>
<dbReference type="Pfam" id="PF02410">
    <property type="entry name" value="RsfS"/>
    <property type="match status" value="1"/>
</dbReference>
<accession>A0AA35TUI7</accession>
<comment type="caution">
    <text evidence="2">The sequence shown here is derived from an EMBL/GenBank/DDBJ whole genome shotgun (WGS) entry which is preliminary data.</text>
</comment>
<comment type="similarity">
    <text evidence="1">Belongs to the Iojap/RsfS family.</text>
</comment>
<organism evidence="2 3">
    <name type="scientific">Geodia barretti</name>
    <name type="common">Barrett's horny sponge</name>
    <dbReference type="NCBI Taxonomy" id="519541"/>
    <lineage>
        <taxon>Eukaryota</taxon>
        <taxon>Metazoa</taxon>
        <taxon>Porifera</taxon>
        <taxon>Demospongiae</taxon>
        <taxon>Heteroscleromorpha</taxon>
        <taxon>Tetractinellida</taxon>
        <taxon>Astrophorina</taxon>
        <taxon>Geodiidae</taxon>
        <taxon>Geodia</taxon>
    </lineage>
</organism>
<gene>
    <name evidence="2" type="ORF">GBAR_LOCUS29845</name>
</gene>
<evidence type="ECO:0000313" key="2">
    <source>
        <dbReference type="EMBL" id="CAI8054718.1"/>
    </source>
</evidence>
<dbReference type="GO" id="GO:0017148">
    <property type="term" value="P:negative regulation of translation"/>
    <property type="evidence" value="ECO:0007669"/>
    <property type="project" value="TreeGrafter"/>
</dbReference>
<dbReference type="Gene3D" id="3.30.460.10">
    <property type="entry name" value="Beta Polymerase, domain 2"/>
    <property type="match status" value="1"/>
</dbReference>
<evidence type="ECO:0000256" key="1">
    <source>
        <dbReference type="ARBA" id="ARBA00010574"/>
    </source>
</evidence>
<proteinExistence type="inferred from homology"/>
<evidence type="ECO:0000313" key="3">
    <source>
        <dbReference type="Proteomes" id="UP001174909"/>
    </source>
</evidence>
<dbReference type="PANTHER" id="PTHR21043:SF0">
    <property type="entry name" value="MITOCHONDRIAL ASSEMBLY OF RIBOSOMAL LARGE SUBUNIT PROTEIN 1"/>
    <property type="match status" value="1"/>
</dbReference>
<dbReference type="GO" id="GO:0005739">
    <property type="term" value="C:mitochondrion"/>
    <property type="evidence" value="ECO:0007669"/>
    <property type="project" value="TreeGrafter"/>
</dbReference>
<name>A0AA35TUI7_GEOBA</name>
<dbReference type="PANTHER" id="PTHR21043">
    <property type="entry name" value="IOJAP SUPERFAMILY ORTHOLOG"/>
    <property type="match status" value="1"/>
</dbReference>
<dbReference type="EMBL" id="CASHTH010004204">
    <property type="protein sequence ID" value="CAI8054718.1"/>
    <property type="molecule type" value="Genomic_DNA"/>
</dbReference>
<reference evidence="2" key="1">
    <citation type="submission" date="2023-03" db="EMBL/GenBank/DDBJ databases">
        <authorList>
            <person name="Steffen K."/>
            <person name="Cardenas P."/>
        </authorList>
    </citation>
    <scope>NUCLEOTIDE SEQUENCE</scope>
</reference>